<protein>
    <recommendedName>
        <fullName evidence="3">Mycothiol-dependent maleylpyruvate isomerase metal-binding domain-containing protein</fullName>
    </recommendedName>
</protein>
<dbReference type="AlphaFoldDB" id="A0A931CEU5"/>
<accession>A0A931CEU5</accession>
<dbReference type="EMBL" id="JADQTO010000022">
    <property type="protein sequence ID" value="MBG0566702.1"/>
    <property type="molecule type" value="Genomic_DNA"/>
</dbReference>
<sequence length="282" mass="31293">MEIRTEQWESIRRDVTAAGDRFADLVERAEADRRATRHWTVTDTAVHVATLTDLDAVVTKAYPEPAFPYPDVHEQWRRTTVDQVDVLNAAVMRLFKERDPRTLAARIRADCAAMLDATREIDPSVPVPWLGSSTLTMAGLFAHIVNEFHIHGRDIARAAGLPHVVPPAEAAPFFEVFLVGLARDGYGHLLDTPKPLPDRRVAVAFASRHTRPVTLLLDGNVARVADPGTRPDARVTYDPVVLNLMLFGRVSPVRAVLSGGIRVGGPRPWLLPAFMRKVRCPK</sequence>
<dbReference type="InterPro" id="IPR036527">
    <property type="entry name" value="SCP2_sterol-bd_dom_sf"/>
</dbReference>
<dbReference type="SUPFAM" id="SSF109854">
    <property type="entry name" value="DinB/YfiT-like putative metalloenzymes"/>
    <property type="match status" value="1"/>
</dbReference>
<comment type="caution">
    <text evidence="1">The sequence shown here is derived from an EMBL/GenBank/DDBJ whole genome shotgun (WGS) entry which is preliminary data.</text>
</comment>
<reference evidence="1" key="1">
    <citation type="submission" date="2020-11" db="EMBL/GenBank/DDBJ databases">
        <title>Isolation and identification of active actinomycetes.</title>
        <authorList>
            <person name="Sun X."/>
        </authorList>
    </citation>
    <scope>NUCLEOTIDE SEQUENCE</scope>
    <source>
        <strain evidence="1">NEAU-A11</strain>
    </source>
</reference>
<keyword evidence="2" id="KW-1185">Reference proteome</keyword>
<dbReference type="SUPFAM" id="SSF55718">
    <property type="entry name" value="SCP-like"/>
    <property type="match status" value="1"/>
</dbReference>
<name>A0A931CEU5_9ACTN</name>
<evidence type="ECO:0000313" key="2">
    <source>
        <dbReference type="Proteomes" id="UP000598146"/>
    </source>
</evidence>
<dbReference type="Proteomes" id="UP000598146">
    <property type="component" value="Unassembled WGS sequence"/>
</dbReference>
<dbReference type="RefSeq" id="WP_196418474.1">
    <property type="nucleotide sequence ID" value="NZ_JADQTO010000022.1"/>
</dbReference>
<gene>
    <name evidence="1" type="ORF">I4J89_35180</name>
</gene>
<evidence type="ECO:0000313" key="1">
    <source>
        <dbReference type="EMBL" id="MBG0566702.1"/>
    </source>
</evidence>
<evidence type="ECO:0008006" key="3">
    <source>
        <dbReference type="Google" id="ProtNLM"/>
    </source>
</evidence>
<proteinExistence type="predicted"/>
<dbReference type="InterPro" id="IPR034660">
    <property type="entry name" value="DinB/YfiT-like"/>
</dbReference>
<organism evidence="1 2">
    <name type="scientific">Actinoplanes aureus</name>
    <dbReference type="NCBI Taxonomy" id="2792083"/>
    <lineage>
        <taxon>Bacteria</taxon>
        <taxon>Bacillati</taxon>
        <taxon>Actinomycetota</taxon>
        <taxon>Actinomycetes</taxon>
        <taxon>Micromonosporales</taxon>
        <taxon>Micromonosporaceae</taxon>
        <taxon>Actinoplanes</taxon>
    </lineage>
</organism>